<dbReference type="SUPFAM" id="SSF52317">
    <property type="entry name" value="Class I glutamine amidotransferase-like"/>
    <property type="match status" value="1"/>
</dbReference>
<dbReference type="Pfam" id="PF00117">
    <property type="entry name" value="GATase"/>
    <property type="match status" value="1"/>
</dbReference>
<dbReference type="PANTHER" id="PTHR42695:SF5">
    <property type="entry name" value="GLUTAMINE AMIDOTRANSFERASE YLR126C-RELATED"/>
    <property type="match status" value="1"/>
</dbReference>
<dbReference type="Gene3D" id="3.40.50.880">
    <property type="match status" value="1"/>
</dbReference>
<feature type="domain" description="Glutamine amidotransferase" evidence="1">
    <location>
        <begin position="19"/>
        <end position="182"/>
    </location>
</feature>
<keyword evidence="2" id="KW-0436">Ligase</keyword>
<name>A0ABU0FCR8_9HYPH</name>
<dbReference type="EMBL" id="JAUSVK010000001">
    <property type="protein sequence ID" value="MDQ0392409.1"/>
    <property type="molecule type" value="Genomic_DNA"/>
</dbReference>
<dbReference type="CDD" id="cd01741">
    <property type="entry name" value="GATase1_1"/>
    <property type="match status" value="1"/>
</dbReference>
<sequence>MAQKILIVLHQEQSTPGRIGRLLQERGYALDIRRPRFDDPLPRTMDEHAGAVVFGGPMSANDDEPWIRREIDWIGVPLAQGKPFLGICLGAQMLARQLGAGVSRHRDGLVEIGYWPIRPTKAGIAMTGRAFDWPSHVYHWHSEGFEHVRGMELLATGDTFANQAFRWGEAAYGLQFHPEVTHLMMYRWTALGGENLAVPGAQDRATQVAGRYQHDHAVQQWLHGFLDEWLDPRPLAIAAE</sequence>
<accession>A0ABU0FCR8</accession>
<gene>
    <name evidence="2" type="ORF">J3R73_002201</name>
</gene>
<comment type="caution">
    <text evidence="2">The sequence shown here is derived from an EMBL/GenBank/DDBJ whole genome shotgun (WGS) entry which is preliminary data.</text>
</comment>
<dbReference type="InterPro" id="IPR029062">
    <property type="entry name" value="Class_I_gatase-like"/>
</dbReference>
<organism evidence="2 3">
    <name type="scientific">Labrys monachus</name>
    <dbReference type="NCBI Taxonomy" id="217067"/>
    <lineage>
        <taxon>Bacteria</taxon>
        <taxon>Pseudomonadati</taxon>
        <taxon>Pseudomonadota</taxon>
        <taxon>Alphaproteobacteria</taxon>
        <taxon>Hyphomicrobiales</taxon>
        <taxon>Xanthobacteraceae</taxon>
        <taxon>Labrys</taxon>
    </lineage>
</organism>
<dbReference type="EC" id="6.3.5.2" evidence="2"/>
<dbReference type="GO" id="GO:0003922">
    <property type="term" value="F:GMP synthase (glutamine-hydrolyzing) activity"/>
    <property type="evidence" value="ECO:0007669"/>
    <property type="project" value="UniProtKB-EC"/>
</dbReference>
<evidence type="ECO:0000313" key="3">
    <source>
        <dbReference type="Proteomes" id="UP001237448"/>
    </source>
</evidence>
<dbReference type="Proteomes" id="UP001237448">
    <property type="component" value="Unassembled WGS sequence"/>
</dbReference>
<reference evidence="2 3" key="1">
    <citation type="submission" date="2023-07" db="EMBL/GenBank/DDBJ databases">
        <title>Genomic Encyclopedia of Type Strains, Phase IV (KMG-IV): sequencing the most valuable type-strain genomes for metagenomic binning, comparative biology and taxonomic classification.</title>
        <authorList>
            <person name="Goeker M."/>
        </authorList>
    </citation>
    <scope>NUCLEOTIDE SEQUENCE [LARGE SCALE GENOMIC DNA]</scope>
    <source>
        <strain evidence="2 3">DSM 5896</strain>
    </source>
</reference>
<protein>
    <submittedName>
        <fullName evidence="2">GMP synthase (Glutamine-hydrolyzing)</fullName>
        <ecNumber evidence="2">6.3.5.2</ecNumber>
    </submittedName>
</protein>
<dbReference type="PANTHER" id="PTHR42695">
    <property type="entry name" value="GLUTAMINE AMIDOTRANSFERASE YLR126C-RELATED"/>
    <property type="match status" value="1"/>
</dbReference>
<dbReference type="InterPro" id="IPR044992">
    <property type="entry name" value="ChyE-like"/>
</dbReference>
<dbReference type="NCBIfam" id="NF005072">
    <property type="entry name" value="PRK06490.1"/>
    <property type="match status" value="1"/>
</dbReference>
<dbReference type="PROSITE" id="PS51273">
    <property type="entry name" value="GATASE_TYPE_1"/>
    <property type="match status" value="1"/>
</dbReference>
<keyword evidence="3" id="KW-1185">Reference proteome</keyword>
<evidence type="ECO:0000259" key="1">
    <source>
        <dbReference type="Pfam" id="PF00117"/>
    </source>
</evidence>
<evidence type="ECO:0000313" key="2">
    <source>
        <dbReference type="EMBL" id="MDQ0392409.1"/>
    </source>
</evidence>
<proteinExistence type="predicted"/>
<dbReference type="InterPro" id="IPR017926">
    <property type="entry name" value="GATASE"/>
</dbReference>